<organism evidence="2 3">
    <name type="scientific">Actinoplanes derwentensis</name>
    <dbReference type="NCBI Taxonomy" id="113562"/>
    <lineage>
        <taxon>Bacteria</taxon>
        <taxon>Bacillati</taxon>
        <taxon>Actinomycetota</taxon>
        <taxon>Actinomycetes</taxon>
        <taxon>Micromonosporales</taxon>
        <taxon>Micromonosporaceae</taxon>
        <taxon>Actinoplanes</taxon>
    </lineage>
</organism>
<feature type="compositionally biased region" description="Low complexity" evidence="1">
    <location>
        <begin position="108"/>
        <end position="119"/>
    </location>
</feature>
<feature type="compositionally biased region" description="Basic and acidic residues" evidence="1">
    <location>
        <begin position="34"/>
        <end position="47"/>
    </location>
</feature>
<feature type="compositionally biased region" description="Low complexity" evidence="1">
    <location>
        <begin position="227"/>
        <end position="236"/>
    </location>
</feature>
<reference evidence="2 3" key="1">
    <citation type="submission" date="2016-10" db="EMBL/GenBank/DDBJ databases">
        <authorList>
            <person name="de Groot N.N."/>
        </authorList>
    </citation>
    <scope>NUCLEOTIDE SEQUENCE [LARGE SCALE GENOMIC DNA]</scope>
    <source>
        <strain evidence="2 3">DSM 43941</strain>
    </source>
</reference>
<gene>
    <name evidence="2" type="ORF">SAMN04489716_1137</name>
</gene>
<dbReference type="EMBL" id="LT629758">
    <property type="protein sequence ID" value="SDS59472.1"/>
    <property type="molecule type" value="Genomic_DNA"/>
</dbReference>
<accession>A0A1H1TGW3</accession>
<evidence type="ECO:0000313" key="3">
    <source>
        <dbReference type="Proteomes" id="UP000198688"/>
    </source>
</evidence>
<dbReference type="AlphaFoldDB" id="A0A1H1TGW3"/>
<proteinExistence type="predicted"/>
<feature type="compositionally biased region" description="Basic residues" evidence="1">
    <location>
        <begin position="284"/>
        <end position="296"/>
    </location>
</feature>
<feature type="region of interest" description="Disordered" evidence="1">
    <location>
        <begin position="85"/>
        <end position="324"/>
    </location>
</feature>
<feature type="compositionally biased region" description="Low complexity" evidence="1">
    <location>
        <begin position="163"/>
        <end position="173"/>
    </location>
</feature>
<protein>
    <submittedName>
        <fullName evidence="2">Uncharacterized protein</fullName>
    </submittedName>
</protein>
<dbReference type="Proteomes" id="UP000198688">
    <property type="component" value="Chromosome I"/>
</dbReference>
<feature type="compositionally biased region" description="Basic and acidic residues" evidence="1">
    <location>
        <begin position="127"/>
        <end position="144"/>
    </location>
</feature>
<feature type="compositionally biased region" description="Gly residues" evidence="1">
    <location>
        <begin position="315"/>
        <end position="324"/>
    </location>
</feature>
<feature type="region of interest" description="Disordered" evidence="1">
    <location>
        <begin position="34"/>
        <end position="58"/>
    </location>
</feature>
<keyword evidence="3" id="KW-1185">Reference proteome</keyword>
<evidence type="ECO:0000313" key="2">
    <source>
        <dbReference type="EMBL" id="SDS59472.1"/>
    </source>
</evidence>
<feature type="compositionally biased region" description="Basic and acidic residues" evidence="1">
    <location>
        <begin position="151"/>
        <end position="162"/>
    </location>
</feature>
<name>A0A1H1TGW3_9ACTN</name>
<evidence type="ECO:0000256" key="1">
    <source>
        <dbReference type="SAM" id="MobiDB-lite"/>
    </source>
</evidence>
<sequence length="324" mass="34798">MPTVEWVSGSPDSRGDRVLPYTRLLGADHLLQRDRTVRRDRHDDRHPGQSGGGRSAVDDVRLLSAGGGEWRLHLRLVRAPSALRHVSRSGRRALPVRRWSGGHDADPDPAAATAQPGPGRCHRSHDHYRVDSADRLGVPDEAGHPVHRPHDRRETGRDRLSDARSAAAGTAGAHAGGRRGPQRRVPVARRWDDQLPRGGLRLGADRPFRVPGRYLRQPPDGRWLPDGLRPVRGGRPAPRDPRPGRTGAGGRLAVLPLAAGTADHGDDDRAPAARRASVAEPRRGGRRHRDSVRLRGHVPAGGGSDGGPDPAGRTAGVGPGPASR</sequence>
<feature type="compositionally biased region" description="Basic residues" evidence="1">
    <location>
        <begin position="85"/>
        <end position="95"/>
    </location>
</feature>